<gene>
    <name evidence="4" type="ORF">NE237_001415</name>
</gene>
<dbReference type="PANTHER" id="PTHR11926">
    <property type="entry name" value="GLUCOSYL/GLUCURONOSYL TRANSFERASES"/>
    <property type="match status" value="1"/>
</dbReference>
<dbReference type="InterPro" id="IPR002213">
    <property type="entry name" value="UDP_glucos_trans"/>
</dbReference>
<comment type="similarity">
    <text evidence="1">Belongs to the UDP-glycosyltransferase family.</text>
</comment>
<dbReference type="AlphaFoldDB" id="A0A9Q0KTG0"/>
<evidence type="ECO:0000256" key="1">
    <source>
        <dbReference type="ARBA" id="ARBA00009995"/>
    </source>
</evidence>
<dbReference type="Gene3D" id="3.40.50.2000">
    <property type="entry name" value="Glycogen Phosphorylase B"/>
    <property type="match status" value="2"/>
</dbReference>
<dbReference type="EMBL" id="JAMYWD010000003">
    <property type="protein sequence ID" value="KAJ4976309.1"/>
    <property type="molecule type" value="Genomic_DNA"/>
</dbReference>
<dbReference type="CDD" id="cd03784">
    <property type="entry name" value="GT1_Gtf-like"/>
    <property type="match status" value="1"/>
</dbReference>
<keyword evidence="5" id="KW-1185">Reference proteome</keyword>
<dbReference type="GO" id="GO:0080044">
    <property type="term" value="F:quercetin 7-O-glucosyltransferase activity"/>
    <property type="evidence" value="ECO:0007669"/>
    <property type="project" value="TreeGrafter"/>
</dbReference>
<dbReference type="GO" id="GO:0080043">
    <property type="term" value="F:quercetin 3-O-glucosyltransferase activity"/>
    <property type="evidence" value="ECO:0007669"/>
    <property type="project" value="TreeGrafter"/>
</dbReference>
<keyword evidence="2" id="KW-0328">Glycosyltransferase</keyword>
<dbReference type="FunFam" id="3.40.50.2000:FF:000065">
    <property type="entry name" value="Glycosyltransferase"/>
    <property type="match status" value="1"/>
</dbReference>
<evidence type="ECO:0008006" key="6">
    <source>
        <dbReference type="Google" id="ProtNLM"/>
    </source>
</evidence>
<protein>
    <recommendedName>
        <fullName evidence="6">Glycosyltransferase</fullName>
    </recommendedName>
</protein>
<evidence type="ECO:0000313" key="5">
    <source>
        <dbReference type="Proteomes" id="UP001141806"/>
    </source>
</evidence>
<evidence type="ECO:0000313" key="4">
    <source>
        <dbReference type="EMBL" id="KAJ4976309.1"/>
    </source>
</evidence>
<sequence>MEQTGVNPHVLLFPFPGQGNMNSMLKLAELLCHAGLHITFLNSDYNQQRLLRFTDIQERFSRWPNFRFQTITDGLPADHPRSATTFFQILASMKATAKPIFREIIVSARQESGMWPPLSCIIADGLMPFTIDVAKELNIPLIVFRAISACCVWAFFCLPKLFAAAELPFPGGDEADMDVPIKCVLPGMEGLLRRRDLPSFFRTKDPNDPILKELLVECEKMTQASALIINTFEDLEGPVLTQIRSQVPNLYTVGPLHALLRSQRQHSNSLMAPNIAASNSLWEEDRSCMAWLDSQPPKSVVYMSFGSLVVFGEDTLMEFWHGLVNSGKCFLWAIRRDSITVSGGEGDIILAKMVDGAKERGSLVVEWAPQEEVLSHPAVGVFLTHNGWNSTMESIYAGVPMICWPFFADQQINSRFVSEVWRVGVAMNTCDRRTIERMVRNVESTDELAKLARRSISEAGSSSCNLDRLVQDLRSMTSCDF</sequence>
<dbReference type="Pfam" id="PF00201">
    <property type="entry name" value="UDPGT"/>
    <property type="match status" value="1"/>
</dbReference>
<proteinExistence type="inferred from homology"/>
<accession>A0A9Q0KTG0</accession>
<keyword evidence="3" id="KW-0808">Transferase</keyword>
<evidence type="ECO:0000256" key="2">
    <source>
        <dbReference type="ARBA" id="ARBA00022676"/>
    </source>
</evidence>
<dbReference type="PANTHER" id="PTHR11926:SF1392">
    <property type="entry name" value="GLYCOSYLTRANSFERASE"/>
    <property type="match status" value="1"/>
</dbReference>
<dbReference type="FunFam" id="3.40.50.2000:FF:000056">
    <property type="entry name" value="Glycosyltransferase"/>
    <property type="match status" value="1"/>
</dbReference>
<reference evidence="4" key="1">
    <citation type="journal article" date="2023" name="Plant J.">
        <title>The genome of the king protea, Protea cynaroides.</title>
        <authorList>
            <person name="Chang J."/>
            <person name="Duong T.A."/>
            <person name="Schoeman C."/>
            <person name="Ma X."/>
            <person name="Roodt D."/>
            <person name="Barker N."/>
            <person name="Li Z."/>
            <person name="Van de Peer Y."/>
            <person name="Mizrachi E."/>
        </authorList>
    </citation>
    <scope>NUCLEOTIDE SEQUENCE</scope>
    <source>
        <tissue evidence="4">Young leaves</tissue>
    </source>
</reference>
<comment type="caution">
    <text evidence="4">The sequence shown here is derived from an EMBL/GenBank/DDBJ whole genome shotgun (WGS) entry which is preliminary data.</text>
</comment>
<evidence type="ECO:0000256" key="3">
    <source>
        <dbReference type="ARBA" id="ARBA00022679"/>
    </source>
</evidence>
<name>A0A9Q0KTG0_9MAGN</name>
<dbReference type="OrthoDB" id="5835829at2759"/>
<organism evidence="4 5">
    <name type="scientific">Protea cynaroides</name>
    <dbReference type="NCBI Taxonomy" id="273540"/>
    <lineage>
        <taxon>Eukaryota</taxon>
        <taxon>Viridiplantae</taxon>
        <taxon>Streptophyta</taxon>
        <taxon>Embryophyta</taxon>
        <taxon>Tracheophyta</taxon>
        <taxon>Spermatophyta</taxon>
        <taxon>Magnoliopsida</taxon>
        <taxon>Proteales</taxon>
        <taxon>Proteaceae</taxon>
        <taxon>Protea</taxon>
    </lineage>
</organism>
<dbReference type="Proteomes" id="UP001141806">
    <property type="component" value="Unassembled WGS sequence"/>
</dbReference>
<dbReference type="SUPFAM" id="SSF53756">
    <property type="entry name" value="UDP-Glycosyltransferase/glycogen phosphorylase"/>
    <property type="match status" value="1"/>
</dbReference>